<evidence type="ECO:0000256" key="3">
    <source>
        <dbReference type="ARBA" id="ARBA00022737"/>
    </source>
</evidence>
<dbReference type="InterPro" id="IPR049255">
    <property type="entry name" value="Apc1_N"/>
</dbReference>
<evidence type="ECO:0000313" key="10">
    <source>
        <dbReference type="Proteomes" id="UP001498771"/>
    </source>
</evidence>
<name>A0ABR1F587_9ASCO</name>
<keyword evidence="4" id="KW-0498">Mitosis</keyword>
<dbReference type="InterPro" id="IPR048971">
    <property type="entry name" value="Apc1_3rd"/>
</dbReference>
<evidence type="ECO:0000259" key="8">
    <source>
        <dbReference type="Pfam" id="PF21282"/>
    </source>
</evidence>
<feature type="domain" description="Anaphase-promoting complex subunit 1 beta-sandwich" evidence="8">
    <location>
        <begin position="1624"/>
        <end position="1704"/>
    </location>
</feature>
<accession>A0ABR1F587</accession>
<feature type="region of interest" description="Disordered" evidence="6">
    <location>
        <begin position="1554"/>
        <end position="1579"/>
    </location>
</feature>
<dbReference type="InterPro" id="IPR024990">
    <property type="entry name" value="Apc1"/>
</dbReference>
<comment type="caution">
    <text evidence="9">The sequence shown here is derived from an EMBL/GenBank/DDBJ whole genome shotgun (WGS) entry which is preliminary data.</text>
</comment>
<dbReference type="Proteomes" id="UP001498771">
    <property type="component" value="Unassembled WGS sequence"/>
</dbReference>
<feature type="domain" description="Anaphase-promoting complex subunit 1 N-terminal" evidence="7">
    <location>
        <begin position="219"/>
        <end position="318"/>
    </location>
</feature>
<feature type="compositionally biased region" description="Polar residues" evidence="6">
    <location>
        <begin position="1242"/>
        <end position="1262"/>
    </location>
</feature>
<evidence type="ECO:0000256" key="1">
    <source>
        <dbReference type="ARBA" id="ARBA00010547"/>
    </source>
</evidence>
<dbReference type="PANTHER" id="PTHR12827">
    <property type="entry name" value="MEIOTIC CHECKPOINT REGULATOR TSG24 FAMILY MEMBER"/>
    <property type="match status" value="1"/>
</dbReference>
<sequence length="1816" mass="201618">MTELMARNGMDGKTVLIRARGRGPVKCPVGSPVSPFILDRPLEAIDVDPRRSGRTTATGVGKNGVEKDGKLLFWKILPNEEKLVVKTHAVEWFVGGVLHRRFGFQHETVTHAVFTYFEDPARPGKAHPPVNIKGRLNIPNPNRPAQMFQKRAIVIFIHDFAHIYFVSGAHYIASIPFAVRQVLATDRGLLIERAVPEQDANLFPSSFLNPASIPQHNIPSLQNMPRFFSLSDPLMELGLVTKMSGYGSSLSDAQFAASEHLVFVSDRIQRPPQHALLAATYDPSTKMLNIYQFSYVSNDGNAPARRRTMSRRRSSMLHSLNEDISAVDSSLPLETPGNRRVSASRHDTSLQVDRMGAAGLEIPDGVSGGSSTAGLFLSWWYDVETLKREVEFSLIEAFPFDCESAERGVDYTDIKAFNLVHQDQKKQTLCFLNRAESVLFVLTFSLEGHRLRFENSTKLNALDAAPLCDTTNVSASLYSRRPSIFVVVPDRTAAIFDPILQLWSPQVALRGAILSVDQISDAKVSIQMMNTEIYETEIVLYPRPLYIQKAAQIIETMMTPAQQAVFEFYFSAALHRLEAISDEVPVHSDWKAFVISLLVFWIGPGSTLEMPSSGTERTFENFMERQVNATAFNTSPTPYSSWPKLDPTSTSAQKWFLAEYVNEAVLLANEFKQQYAPDASACSPNTRAYITVALHLFVEELKLDIVCFEAKMKISTLMGQLVRWLGWDDEWREAYITSGVTYDEVCRFPSQKILSSPPGIFSTMYEVLTTFNVPPMPTLYDLYSQQEWDPAARPQLTNKYLTSLLPRSSFVSGMFKILANPAKESIYRDIIEYIFSSIEIPSPSPSTRSERTLLPTHATTTNRGRLLNDEIERYPECFVVLFREAILWCQENTPIEWGVDLLEFIGRRDLKKLVETADQSEQTLSQITGQHRRNRGREHPREMVHIAQSITLDTDSTGPWDGSLEADHALLSRLIFREDRRLSEVQKMLQTTRMQSEKFEYSQLSSTFNEADMHSAQQELARMVGTRTLAVPVGRGAILYCARVPLMTEKFPIPKMNFNILMKPSMATITVDKHLLTEENISWGLFHNGVAAGLSVAKDAKEITGSWIVYNKPAALSSQHAGFLLGLGLNGHLKNLAEWHIYNYLRPKHTHTSIALLLGMSASYLGTMDPKMTKVLSVHVVALLPSGSADLNIMRSMQTAGIMGVGLLYYNSRHRRMSEILISEIDQHNASGVLRSAHGNRYSDSSAKQAQSNMQNGSATDGSDISKDEGYLLAVGFALGLINIGAGAEGSEIGSLTDLHLMERLLAISTGTTGSNGGGVNGSYVGGGGVASRASTQKHHLLDRCASGSIMALLLIYLKTENEGVAQKIDVPETEMLFEYVRPDLLLLRTLASRLIMWSTIGKDMEWIMTSIRPFLRTRANLQDIVDLDSDDLPLLNIVCGLCFAMGVRYAGSVDAQVKQTLIYYLDHFMRLCSLPANTHDQRMTKATARTCQSVLVLAVSVVMSGTGDIDVMRRIRKLHGTVDAFVSYGSHLANHLALGILLLGGGEYSIDTGGTRSSRPAAETDGSPEPASDEKRADGDDMGYLATAGLIIALYPQFPNDVLDNQVHLQAFRHFWTFACQRRCLVVRDIETLSPVVMPITVSCKKDRDSEELVQRQLTAPCLLPPLDTIAWLKTTSPEHWPVTLDLQTNEAHRKALSQSLTIYTEDRKSGQVRRRKDGAVPFGDVLRGLGPPLLGEMAAGTGVPARGWSEEEKVRAYAETLQRGWSGLAPAVEGSSAVMKLLEVGLHSEMDQAEKALIVPPGGEICLSCFDIFF</sequence>
<evidence type="ECO:0000256" key="2">
    <source>
        <dbReference type="ARBA" id="ARBA00022618"/>
    </source>
</evidence>
<keyword evidence="2" id="KW-0132">Cell division</keyword>
<evidence type="ECO:0000259" key="7">
    <source>
        <dbReference type="Pfam" id="PF12859"/>
    </source>
</evidence>
<keyword evidence="5" id="KW-0131">Cell cycle</keyword>
<feature type="region of interest" description="Disordered" evidence="6">
    <location>
        <begin position="1236"/>
        <end position="1262"/>
    </location>
</feature>
<feature type="domain" description="Anaphase-promoting complex subunit 1 N-terminal" evidence="7">
    <location>
        <begin position="79"/>
        <end position="209"/>
    </location>
</feature>
<evidence type="ECO:0000256" key="5">
    <source>
        <dbReference type="ARBA" id="ARBA00023306"/>
    </source>
</evidence>
<proteinExistence type="inferred from homology"/>
<protein>
    <recommendedName>
        <fullName evidence="11">Anaphase-promoting complex subunit 1</fullName>
    </recommendedName>
</protein>
<evidence type="ECO:0000256" key="6">
    <source>
        <dbReference type="SAM" id="MobiDB-lite"/>
    </source>
</evidence>
<dbReference type="EMBL" id="JBBJBU010000006">
    <property type="protein sequence ID" value="KAK7204962.1"/>
    <property type="molecule type" value="Genomic_DNA"/>
</dbReference>
<evidence type="ECO:0000256" key="4">
    <source>
        <dbReference type="ARBA" id="ARBA00022776"/>
    </source>
</evidence>
<evidence type="ECO:0008006" key="11">
    <source>
        <dbReference type="Google" id="ProtNLM"/>
    </source>
</evidence>
<dbReference type="RefSeq" id="XP_064767995.1">
    <property type="nucleotide sequence ID" value="XM_064912653.1"/>
</dbReference>
<organism evidence="9 10">
    <name type="scientific">Myxozyma melibiosi</name>
    <dbReference type="NCBI Taxonomy" id="54550"/>
    <lineage>
        <taxon>Eukaryota</taxon>
        <taxon>Fungi</taxon>
        <taxon>Dikarya</taxon>
        <taxon>Ascomycota</taxon>
        <taxon>Saccharomycotina</taxon>
        <taxon>Lipomycetes</taxon>
        <taxon>Lipomycetales</taxon>
        <taxon>Lipomycetaceae</taxon>
        <taxon>Myxozyma</taxon>
    </lineage>
</organism>
<keyword evidence="10" id="KW-1185">Reference proteome</keyword>
<dbReference type="PANTHER" id="PTHR12827:SF3">
    <property type="entry name" value="ANAPHASE-PROMOTING COMPLEX SUBUNIT 1"/>
    <property type="match status" value="1"/>
</dbReference>
<gene>
    <name evidence="9" type="ORF">BZA70DRAFT_278761</name>
</gene>
<dbReference type="Pfam" id="PF12859">
    <property type="entry name" value="ANAPC1"/>
    <property type="match status" value="2"/>
</dbReference>
<reference evidence="9 10" key="1">
    <citation type="submission" date="2024-03" db="EMBL/GenBank/DDBJ databases">
        <title>Genome-scale model development and genomic sequencing of the oleaginous clade Lipomyces.</title>
        <authorList>
            <consortium name="Lawrence Berkeley National Laboratory"/>
            <person name="Czajka J.J."/>
            <person name="Han Y."/>
            <person name="Kim J."/>
            <person name="Mondo S.J."/>
            <person name="Hofstad B.A."/>
            <person name="Robles A."/>
            <person name="Haridas S."/>
            <person name="Riley R."/>
            <person name="LaButti K."/>
            <person name="Pangilinan J."/>
            <person name="Andreopoulos W."/>
            <person name="Lipzen A."/>
            <person name="Yan J."/>
            <person name="Wang M."/>
            <person name="Ng V."/>
            <person name="Grigoriev I.V."/>
            <person name="Spatafora J.W."/>
            <person name="Magnuson J.K."/>
            <person name="Baker S.E."/>
            <person name="Pomraning K.R."/>
        </authorList>
    </citation>
    <scope>NUCLEOTIDE SEQUENCE [LARGE SCALE GENOMIC DNA]</scope>
    <source>
        <strain evidence="9 10">Phaff 52-87</strain>
    </source>
</reference>
<dbReference type="GeneID" id="90038165"/>
<dbReference type="Gene3D" id="1.25.10.10">
    <property type="entry name" value="Leucine-rich Repeat Variant"/>
    <property type="match status" value="1"/>
</dbReference>
<dbReference type="InterPro" id="IPR011989">
    <property type="entry name" value="ARM-like"/>
</dbReference>
<evidence type="ECO:0000313" key="9">
    <source>
        <dbReference type="EMBL" id="KAK7204962.1"/>
    </source>
</evidence>
<keyword evidence="3" id="KW-0677">Repeat</keyword>
<dbReference type="Pfam" id="PF21282">
    <property type="entry name" value="APC1_3rd"/>
    <property type="match status" value="1"/>
</dbReference>
<comment type="similarity">
    <text evidence="1">Belongs to the APC1 family.</text>
</comment>